<protein>
    <recommendedName>
        <fullName evidence="4">Copper transport protein</fullName>
    </recommendedName>
</protein>
<keyword evidence="4" id="KW-0406">Ion transport</keyword>
<dbReference type="Proteomes" id="UP001154114">
    <property type="component" value="Chromosome 9"/>
</dbReference>
<evidence type="ECO:0000313" key="5">
    <source>
        <dbReference type="EMBL" id="CAH0628540.1"/>
    </source>
</evidence>
<keyword evidence="4" id="KW-0813">Transport</keyword>
<evidence type="ECO:0000256" key="1">
    <source>
        <dbReference type="ARBA" id="ARBA00022692"/>
    </source>
</evidence>
<gene>
    <name evidence="5" type="ORF">CINC_LOCUS12840</name>
</gene>
<dbReference type="OrthoDB" id="161814at2759"/>
<evidence type="ECO:0000313" key="6">
    <source>
        <dbReference type="Proteomes" id="UP001154114"/>
    </source>
</evidence>
<reference evidence="5" key="1">
    <citation type="submission" date="2021-12" db="EMBL/GenBank/DDBJ databases">
        <authorList>
            <person name="King R."/>
        </authorList>
    </citation>
    <scope>NUCLEOTIDE SEQUENCE</scope>
</reference>
<keyword evidence="6" id="KW-1185">Reference proteome</keyword>
<dbReference type="EMBL" id="LR824012">
    <property type="protein sequence ID" value="CAH0628540.1"/>
    <property type="molecule type" value="Genomic_DNA"/>
</dbReference>
<keyword evidence="4" id="KW-0186">Copper</keyword>
<evidence type="ECO:0000256" key="3">
    <source>
        <dbReference type="ARBA" id="ARBA00023136"/>
    </source>
</evidence>
<keyword evidence="4" id="KW-0187">Copper transport</keyword>
<sequence length="170" mass="18653">MFGIERHDHSHHEEDDPCGSHNHAMVFHSCVCAEILFKGWNTTNELQLFGSALAIFVAAVLYEGFKFLRESVSSPGDGGAALSDSRQNIAKSEGGAGRHSGAWWGALCTRGHALQTALHAVQSTLSYLLMLVFMTYNVWLCLALVLGLTLGYFLFGWRRGALADPNEHCQ</sequence>
<proteinExistence type="inferred from homology"/>
<accession>A0A9P0BX99</accession>
<dbReference type="PANTHER" id="PTHR12483">
    <property type="entry name" value="SOLUTE CARRIER FAMILY 31 COPPER TRANSPORTERS"/>
    <property type="match status" value="1"/>
</dbReference>
<dbReference type="InterPro" id="IPR007274">
    <property type="entry name" value="Cop_transporter"/>
</dbReference>
<comment type="subcellular location">
    <subcellularLocation>
        <location evidence="4">Membrane</location>
        <topology evidence="4">Multi-pass membrane protein</topology>
    </subcellularLocation>
</comment>
<dbReference type="AlphaFoldDB" id="A0A9P0BX99"/>
<dbReference type="Pfam" id="PF04145">
    <property type="entry name" value="Ctr"/>
    <property type="match status" value="1"/>
</dbReference>
<keyword evidence="2 4" id="KW-1133">Transmembrane helix</keyword>
<keyword evidence="1 4" id="KW-0812">Transmembrane</keyword>
<feature type="transmembrane region" description="Helical" evidence="4">
    <location>
        <begin position="127"/>
        <end position="155"/>
    </location>
</feature>
<evidence type="ECO:0000256" key="4">
    <source>
        <dbReference type="RuleBase" id="RU367022"/>
    </source>
</evidence>
<dbReference type="GO" id="GO:0016020">
    <property type="term" value="C:membrane"/>
    <property type="evidence" value="ECO:0007669"/>
    <property type="project" value="UniProtKB-SubCell"/>
</dbReference>
<dbReference type="GO" id="GO:0005375">
    <property type="term" value="F:copper ion transmembrane transporter activity"/>
    <property type="evidence" value="ECO:0007669"/>
    <property type="project" value="UniProtKB-UniRule"/>
</dbReference>
<keyword evidence="3 4" id="KW-0472">Membrane</keyword>
<dbReference type="PANTHER" id="PTHR12483:SF115">
    <property type="entry name" value="COPPER TRANSPORT PROTEIN"/>
    <property type="match status" value="1"/>
</dbReference>
<evidence type="ECO:0000256" key="2">
    <source>
        <dbReference type="ARBA" id="ARBA00022989"/>
    </source>
</evidence>
<comment type="similarity">
    <text evidence="4">Belongs to the copper transporter (Ctr) (TC 1.A.56) family. SLC31A subfamily.</text>
</comment>
<organism evidence="5 6">
    <name type="scientific">Chrysodeixis includens</name>
    <name type="common">Soybean looper</name>
    <name type="synonym">Pseudoplusia includens</name>
    <dbReference type="NCBI Taxonomy" id="689277"/>
    <lineage>
        <taxon>Eukaryota</taxon>
        <taxon>Metazoa</taxon>
        <taxon>Ecdysozoa</taxon>
        <taxon>Arthropoda</taxon>
        <taxon>Hexapoda</taxon>
        <taxon>Insecta</taxon>
        <taxon>Pterygota</taxon>
        <taxon>Neoptera</taxon>
        <taxon>Endopterygota</taxon>
        <taxon>Lepidoptera</taxon>
        <taxon>Glossata</taxon>
        <taxon>Ditrysia</taxon>
        <taxon>Noctuoidea</taxon>
        <taxon>Noctuidae</taxon>
        <taxon>Plusiinae</taxon>
        <taxon>Chrysodeixis</taxon>
    </lineage>
</organism>
<name>A0A9P0BX99_CHRIL</name>